<feature type="compositionally biased region" description="Polar residues" evidence="1">
    <location>
        <begin position="1"/>
        <end position="26"/>
    </location>
</feature>
<feature type="compositionally biased region" description="Low complexity" evidence="1">
    <location>
        <begin position="97"/>
        <end position="117"/>
    </location>
</feature>
<protein>
    <submittedName>
        <fullName evidence="2">Uncharacterized protein</fullName>
    </submittedName>
</protein>
<keyword evidence="3" id="KW-1185">Reference proteome</keyword>
<evidence type="ECO:0000313" key="3">
    <source>
        <dbReference type="Proteomes" id="UP000567179"/>
    </source>
</evidence>
<evidence type="ECO:0000256" key="1">
    <source>
        <dbReference type="SAM" id="MobiDB-lite"/>
    </source>
</evidence>
<feature type="compositionally biased region" description="Low complexity" evidence="1">
    <location>
        <begin position="33"/>
        <end position="47"/>
    </location>
</feature>
<proteinExistence type="predicted"/>
<feature type="compositionally biased region" description="Basic and acidic residues" evidence="1">
    <location>
        <begin position="77"/>
        <end position="87"/>
    </location>
</feature>
<sequence length="126" mass="13259">MSQTTPQHTESSTSTQSIVTGDSNGSLVAEIVEQTTTSAEQGSQSESSDSDDEQYEWNGGMPRAPLVSLVAGPKPKNRVDTRSKEYLAKASKKKASDSASLISSTSSNTIIAEGSTTKESKKKSGK</sequence>
<dbReference type="Proteomes" id="UP000567179">
    <property type="component" value="Unassembled WGS sequence"/>
</dbReference>
<organism evidence="2 3">
    <name type="scientific">Psilocybe cf. subviscida</name>
    <dbReference type="NCBI Taxonomy" id="2480587"/>
    <lineage>
        <taxon>Eukaryota</taxon>
        <taxon>Fungi</taxon>
        <taxon>Dikarya</taxon>
        <taxon>Basidiomycota</taxon>
        <taxon>Agaricomycotina</taxon>
        <taxon>Agaricomycetes</taxon>
        <taxon>Agaricomycetidae</taxon>
        <taxon>Agaricales</taxon>
        <taxon>Agaricineae</taxon>
        <taxon>Strophariaceae</taxon>
        <taxon>Psilocybe</taxon>
    </lineage>
</organism>
<name>A0A8H5AVY7_9AGAR</name>
<dbReference type="AlphaFoldDB" id="A0A8H5AVY7"/>
<gene>
    <name evidence="2" type="ORF">D9619_008033</name>
</gene>
<comment type="caution">
    <text evidence="2">The sequence shown here is derived from an EMBL/GenBank/DDBJ whole genome shotgun (WGS) entry which is preliminary data.</text>
</comment>
<dbReference type="EMBL" id="JAACJJ010000057">
    <property type="protein sequence ID" value="KAF5311152.1"/>
    <property type="molecule type" value="Genomic_DNA"/>
</dbReference>
<accession>A0A8H5AVY7</accession>
<reference evidence="2 3" key="1">
    <citation type="journal article" date="2020" name="ISME J.">
        <title>Uncovering the hidden diversity of litter-decomposition mechanisms in mushroom-forming fungi.</title>
        <authorList>
            <person name="Floudas D."/>
            <person name="Bentzer J."/>
            <person name="Ahren D."/>
            <person name="Johansson T."/>
            <person name="Persson P."/>
            <person name="Tunlid A."/>
        </authorList>
    </citation>
    <scope>NUCLEOTIDE SEQUENCE [LARGE SCALE GENOMIC DNA]</scope>
    <source>
        <strain evidence="2 3">CBS 101986</strain>
    </source>
</reference>
<evidence type="ECO:0000313" key="2">
    <source>
        <dbReference type="EMBL" id="KAF5311152.1"/>
    </source>
</evidence>
<feature type="region of interest" description="Disordered" evidence="1">
    <location>
        <begin position="1"/>
        <end position="126"/>
    </location>
</feature>